<reference evidence="2" key="1">
    <citation type="submission" date="2019-12" db="EMBL/GenBank/DDBJ databases">
        <title>Genome sequencing and annotation of Brassica cretica.</title>
        <authorList>
            <person name="Studholme D.J."/>
            <person name="Sarris P."/>
        </authorList>
    </citation>
    <scope>NUCLEOTIDE SEQUENCE</scope>
    <source>
        <strain evidence="2">PFS-109/04</strain>
        <tissue evidence="2">Leaf</tissue>
    </source>
</reference>
<feature type="transmembrane region" description="Helical" evidence="1">
    <location>
        <begin position="140"/>
        <end position="165"/>
    </location>
</feature>
<dbReference type="PANTHER" id="PTHR37184">
    <property type="entry name" value="CLAVATA3/ESR (CLE)-RELATED PROTEIN 27"/>
    <property type="match status" value="1"/>
</dbReference>
<evidence type="ECO:0000256" key="1">
    <source>
        <dbReference type="SAM" id="Phobius"/>
    </source>
</evidence>
<organism evidence="2 3">
    <name type="scientific">Brassica cretica</name>
    <name type="common">Mustard</name>
    <dbReference type="NCBI Taxonomy" id="69181"/>
    <lineage>
        <taxon>Eukaryota</taxon>
        <taxon>Viridiplantae</taxon>
        <taxon>Streptophyta</taxon>
        <taxon>Embryophyta</taxon>
        <taxon>Tracheophyta</taxon>
        <taxon>Spermatophyta</taxon>
        <taxon>Magnoliopsida</taxon>
        <taxon>eudicotyledons</taxon>
        <taxon>Gunneridae</taxon>
        <taxon>Pentapetalae</taxon>
        <taxon>rosids</taxon>
        <taxon>malvids</taxon>
        <taxon>Brassicales</taxon>
        <taxon>Brassicaceae</taxon>
        <taxon>Brassiceae</taxon>
        <taxon>Brassica</taxon>
    </lineage>
</organism>
<sequence length="229" mass="26003">MKDTCLVGGDWVLRDEKGKVILHGRRAFSEIGILHDAKLQVLVWSVESIISHHQNKVIFALDDGDITQMVLSPKAWPNFKGEIRLILGKLCGLEWWRVVKEEKANNRGALLITKGVTKGGQTQSYVAAGPPGWLLGEIVVFPWVDILLTFSVALLLISLFQIWLFREGQVRELSEDNQVGKDVNTLASKNKKDNVQRIFHRYFKGLNNSNSRFEDSYRQIPSSPDRLHN</sequence>
<dbReference type="AlphaFoldDB" id="A0A8S9N767"/>
<evidence type="ECO:0000313" key="2">
    <source>
        <dbReference type="EMBL" id="KAF3489329.1"/>
    </source>
</evidence>
<proteinExistence type="predicted"/>
<keyword evidence="1" id="KW-0812">Transmembrane</keyword>
<evidence type="ECO:0000313" key="3">
    <source>
        <dbReference type="Proteomes" id="UP000712600"/>
    </source>
</evidence>
<accession>A0A8S9N767</accession>
<dbReference type="PANTHER" id="PTHR37184:SF2">
    <property type="entry name" value="CLAVATA3_ESR (CLE)-RELATED PROTEIN 43"/>
    <property type="match status" value="1"/>
</dbReference>
<dbReference type="Proteomes" id="UP000712600">
    <property type="component" value="Unassembled WGS sequence"/>
</dbReference>
<dbReference type="EMBL" id="QGKX02002183">
    <property type="protein sequence ID" value="KAF3489329.1"/>
    <property type="molecule type" value="Genomic_DNA"/>
</dbReference>
<keyword evidence="1" id="KW-1133">Transmembrane helix</keyword>
<comment type="caution">
    <text evidence="2">The sequence shown here is derived from an EMBL/GenBank/DDBJ whole genome shotgun (WGS) entry which is preliminary data.</text>
</comment>
<protein>
    <submittedName>
        <fullName evidence="2">Uncharacterized protein</fullName>
    </submittedName>
</protein>
<dbReference type="InterPro" id="IPR040274">
    <property type="entry name" value="CLE27/CLE43"/>
</dbReference>
<gene>
    <name evidence="2" type="ORF">F2Q69_00054221</name>
</gene>
<name>A0A8S9N767_BRACR</name>
<keyword evidence="1" id="KW-0472">Membrane</keyword>